<feature type="transmembrane region" description="Helical" evidence="6">
    <location>
        <begin position="114"/>
        <end position="131"/>
    </location>
</feature>
<feature type="transmembrane region" description="Helical" evidence="6">
    <location>
        <begin position="83"/>
        <end position="102"/>
    </location>
</feature>
<dbReference type="GO" id="GO:0012505">
    <property type="term" value="C:endomembrane system"/>
    <property type="evidence" value="ECO:0007669"/>
    <property type="project" value="UniProtKB-SubCell"/>
</dbReference>
<evidence type="ECO:0000256" key="6">
    <source>
        <dbReference type="SAM" id="Phobius"/>
    </source>
</evidence>
<dbReference type="InterPro" id="IPR011699">
    <property type="entry name" value="MFS_Mycoplasma"/>
</dbReference>
<feature type="transmembrane region" description="Helical" evidence="6">
    <location>
        <begin position="175"/>
        <end position="195"/>
    </location>
</feature>
<dbReference type="RefSeq" id="WP_181738681.1">
    <property type="nucleotide sequence ID" value="NZ_JACEOL010000018.1"/>
</dbReference>
<protein>
    <recommendedName>
        <fullName evidence="9">Major facilitator superfamily (MFS) profile domain-containing protein</fullName>
    </recommendedName>
</protein>
<evidence type="ECO:0000256" key="3">
    <source>
        <dbReference type="ARBA" id="ARBA00022692"/>
    </source>
</evidence>
<feature type="transmembrane region" description="Helical" evidence="6">
    <location>
        <begin position="202"/>
        <end position="221"/>
    </location>
</feature>
<organism evidence="7 8">
    <name type="scientific">Thermoactinomyces mirandus</name>
    <dbReference type="NCBI Taxonomy" id="2756294"/>
    <lineage>
        <taxon>Bacteria</taxon>
        <taxon>Bacillati</taxon>
        <taxon>Bacillota</taxon>
        <taxon>Bacilli</taxon>
        <taxon>Bacillales</taxon>
        <taxon>Thermoactinomycetaceae</taxon>
        <taxon>Thermoactinomyces</taxon>
    </lineage>
</organism>
<proteinExistence type="predicted"/>
<dbReference type="EMBL" id="JACEOL010000018">
    <property type="protein sequence ID" value="MBA4601807.1"/>
    <property type="molecule type" value="Genomic_DNA"/>
</dbReference>
<keyword evidence="2" id="KW-1003">Cell membrane</keyword>
<dbReference type="SUPFAM" id="SSF103473">
    <property type="entry name" value="MFS general substrate transporter"/>
    <property type="match status" value="1"/>
</dbReference>
<dbReference type="InterPro" id="IPR036259">
    <property type="entry name" value="MFS_trans_sf"/>
</dbReference>
<evidence type="ECO:0008006" key="9">
    <source>
        <dbReference type="Google" id="ProtNLM"/>
    </source>
</evidence>
<comment type="caution">
    <text evidence="7">The sequence shown here is derived from an EMBL/GenBank/DDBJ whole genome shotgun (WGS) entry which is preliminary data.</text>
</comment>
<dbReference type="Pfam" id="PF07672">
    <property type="entry name" value="MFS_Mycoplasma"/>
    <property type="match status" value="1"/>
</dbReference>
<gene>
    <name evidence="7" type="ORF">H2C83_05620</name>
</gene>
<keyword evidence="8" id="KW-1185">Reference proteome</keyword>
<name>A0A7W2AR05_9BACL</name>
<evidence type="ECO:0000256" key="2">
    <source>
        <dbReference type="ARBA" id="ARBA00022475"/>
    </source>
</evidence>
<reference evidence="7 8" key="1">
    <citation type="submission" date="2020-07" db="EMBL/GenBank/DDBJ databases">
        <title>Thermoactinomyces phylogeny.</title>
        <authorList>
            <person name="Dunlap C."/>
        </authorList>
    </citation>
    <scope>NUCLEOTIDE SEQUENCE [LARGE SCALE GENOMIC DNA]</scope>
    <source>
        <strain evidence="7 8">AMNI-1</strain>
    </source>
</reference>
<evidence type="ECO:0000313" key="7">
    <source>
        <dbReference type="EMBL" id="MBA4601807.1"/>
    </source>
</evidence>
<evidence type="ECO:0000313" key="8">
    <source>
        <dbReference type="Proteomes" id="UP000538292"/>
    </source>
</evidence>
<sequence>MAAALKVFASLILVLFVLWLIKAEDFETGSNTDGSTVEYGYKDAIRDSFLWKYTIGFGGFLFLYVLALTALKPVFDEYTMLDGAMVNLLISGAGILGTFAGVRIGNKGTPRKPVLQLSGVMMIVFFARILVFAKVYPIVLYGCAFLSGFVMFVQYPIYMNLPHEFRGATPQKLTVLFGLFWAMGYAVETILKIVWSYLLGSAGYTVAMTFLISGSCLYPVLAGMLPETRPGVKNVSESKVA</sequence>
<dbReference type="Gene3D" id="1.20.1250.20">
    <property type="entry name" value="MFS general substrate transporter like domains"/>
    <property type="match status" value="1"/>
</dbReference>
<evidence type="ECO:0000256" key="5">
    <source>
        <dbReference type="ARBA" id="ARBA00023136"/>
    </source>
</evidence>
<evidence type="ECO:0000256" key="4">
    <source>
        <dbReference type="ARBA" id="ARBA00022989"/>
    </source>
</evidence>
<keyword evidence="5 6" id="KW-0472">Membrane</keyword>
<accession>A0A7W2AR05</accession>
<feature type="transmembrane region" description="Helical" evidence="6">
    <location>
        <begin position="50"/>
        <end position="71"/>
    </location>
</feature>
<comment type="subcellular location">
    <subcellularLocation>
        <location evidence="1">Endomembrane system</location>
    </subcellularLocation>
</comment>
<feature type="transmembrane region" description="Helical" evidence="6">
    <location>
        <begin position="138"/>
        <end position="155"/>
    </location>
</feature>
<keyword evidence="3 6" id="KW-0812">Transmembrane</keyword>
<dbReference type="AlphaFoldDB" id="A0A7W2AR05"/>
<evidence type="ECO:0000256" key="1">
    <source>
        <dbReference type="ARBA" id="ARBA00004308"/>
    </source>
</evidence>
<keyword evidence="4 6" id="KW-1133">Transmembrane helix</keyword>
<dbReference type="Proteomes" id="UP000538292">
    <property type="component" value="Unassembled WGS sequence"/>
</dbReference>